<dbReference type="InterPro" id="IPR006139">
    <property type="entry name" value="D-isomer_2_OHA_DH_cat_dom"/>
</dbReference>
<dbReference type="CDD" id="cd12162">
    <property type="entry name" value="2-Hacid_dh_4"/>
    <property type="match status" value="1"/>
</dbReference>
<dbReference type="KEGG" id="mard:IBG28_10080"/>
<evidence type="ECO:0000313" key="8">
    <source>
        <dbReference type="Proteomes" id="UP000516370"/>
    </source>
</evidence>
<keyword evidence="8" id="KW-1185">Reference proteome</keyword>
<feature type="domain" description="D-isomer specific 2-hydroxyacid dehydrogenase catalytic" evidence="5">
    <location>
        <begin position="29"/>
        <end position="310"/>
    </location>
</feature>
<name>A0A7H1JBN7_9GAMM</name>
<comment type="similarity">
    <text evidence="1 4">Belongs to the D-isomer specific 2-hydroxyacid dehydrogenase family.</text>
</comment>
<evidence type="ECO:0000259" key="6">
    <source>
        <dbReference type="Pfam" id="PF02826"/>
    </source>
</evidence>
<dbReference type="SUPFAM" id="SSF52283">
    <property type="entry name" value="Formate/glycerate dehydrogenase catalytic domain-like"/>
    <property type="match status" value="1"/>
</dbReference>
<dbReference type="OrthoDB" id="9805416at2"/>
<dbReference type="InterPro" id="IPR036291">
    <property type="entry name" value="NAD(P)-bd_dom_sf"/>
</dbReference>
<evidence type="ECO:0000256" key="4">
    <source>
        <dbReference type="RuleBase" id="RU003719"/>
    </source>
</evidence>
<accession>A0A7H1JBN7</accession>
<evidence type="ECO:0000256" key="1">
    <source>
        <dbReference type="ARBA" id="ARBA00005854"/>
    </source>
</evidence>
<dbReference type="PROSITE" id="PS00670">
    <property type="entry name" value="D_2_HYDROXYACID_DH_2"/>
    <property type="match status" value="1"/>
</dbReference>
<proteinExistence type="inferred from homology"/>
<reference evidence="7 8" key="1">
    <citation type="submission" date="2020-09" db="EMBL/GenBank/DDBJ databases">
        <title>Complete genome sequence of an Arctic sea ice bacterium Marinomonas arctica BSI20414.</title>
        <authorList>
            <person name="Liao L."/>
            <person name="Chen B."/>
        </authorList>
    </citation>
    <scope>NUCLEOTIDE SEQUENCE [LARGE SCALE GENOMIC DNA]</scope>
    <source>
        <strain evidence="7 8">BSI20414</strain>
    </source>
</reference>
<dbReference type="AlphaFoldDB" id="A0A7H1JBN7"/>
<protein>
    <submittedName>
        <fullName evidence="7">D-2-hydroxyacid dehydrogenase</fullName>
    </submittedName>
</protein>
<dbReference type="Proteomes" id="UP000516370">
    <property type="component" value="Chromosome"/>
</dbReference>
<dbReference type="InterPro" id="IPR029753">
    <property type="entry name" value="D-isomer_DH_CS"/>
</dbReference>
<evidence type="ECO:0000259" key="5">
    <source>
        <dbReference type="Pfam" id="PF00389"/>
    </source>
</evidence>
<dbReference type="EMBL" id="CP061081">
    <property type="protein sequence ID" value="QNT07903.1"/>
    <property type="molecule type" value="Genomic_DNA"/>
</dbReference>
<organism evidence="7 8">
    <name type="scientific">Marinomonas arctica</name>
    <dbReference type="NCBI Taxonomy" id="383750"/>
    <lineage>
        <taxon>Bacteria</taxon>
        <taxon>Pseudomonadati</taxon>
        <taxon>Pseudomonadota</taxon>
        <taxon>Gammaproteobacteria</taxon>
        <taxon>Oceanospirillales</taxon>
        <taxon>Oceanospirillaceae</taxon>
        <taxon>Marinomonas</taxon>
    </lineage>
</organism>
<dbReference type="InterPro" id="IPR006140">
    <property type="entry name" value="D-isomer_DH_NAD-bd"/>
</dbReference>
<dbReference type="Pfam" id="PF02826">
    <property type="entry name" value="2-Hacid_dh_C"/>
    <property type="match status" value="1"/>
</dbReference>
<dbReference type="InterPro" id="IPR050418">
    <property type="entry name" value="D-iso_2-hydroxyacid_DH_PdxB"/>
</dbReference>
<dbReference type="Pfam" id="PF00389">
    <property type="entry name" value="2-Hacid_dh"/>
    <property type="match status" value="1"/>
</dbReference>
<evidence type="ECO:0000313" key="7">
    <source>
        <dbReference type="EMBL" id="QNT07903.1"/>
    </source>
</evidence>
<feature type="domain" description="D-isomer specific 2-hydroxyacid dehydrogenase NAD-binding" evidence="6">
    <location>
        <begin position="106"/>
        <end position="286"/>
    </location>
</feature>
<dbReference type="PANTHER" id="PTHR43761">
    <property type="entry name" value="D-ISOMER SPECIFIC 2-HYDROXYACID DEHYDROGENASE FAMILY PROTEIN (AFU_ORTHOLOGUE AFUA_1G13630)"/>
    <property type="match status" value="1"/>
</dbReference>
<gene>
    <name evidence="7" type="ORF">IBG28_10080</name>
</gene>
<keyword evidence="2 4" id="KW-0560">Oxidoreductase</keyword>
<dbReference type="GO" id="GO:0016616">
    <property type="term" value="F:oxidoreductase activity, acting on the CH-OH group of donors, NAD or NADP as acceptor"/>
    <property type="evidence" value="ECO:0007669"/>
    <property type="project" value="InterPro"/>
</dbReference>
<keyword evidence="3" id="KW-0520">NAD</keyword>
<dbReference type="GO" id="GO:0051287">
    <property type="term" value="F:NAD binding"/>
    <property type="evidence" value="ECO:0007669"/>
    <property type="project" value="InterPro"/>
</dbReference>
<dbReference type="RefSeq" id="WP_111608233.1">
    <property type="nucleotide sequence ID" value="NZ_BMLJ01000006.1"/>
</dbReference>
<dbReference type="PANTHER" id="PTHR43761:SF1">
    <property type="entry name" value="D-ISOMER SPECIFIC 2-HYDROXYACID DEHYDROGENASE CATALYTIC DOMAIN-CONTAINING PROTEIN-RELATED"/>
    <property type="match status" value="1"/>
</dbReference>
<evidence type="ECO:0000256" key="2">
    <source>
        <dbReference type="ARBA" id="ARBA00023002"/>
    </source>
</evidence>
<sequence length="314" mass="34028">MKAVFLDRGSFPSHVSIALPASVKTLVEYENTAAEKVAERIKDADIVLTNKVVLKGAALHQASNLRLVQVMATGMNNVDLEACAQCNIAVQNVADYSTISVPEHTFAMLLALRRNLVAYLDDVKAGKWADSEYFCFLDYPIKDLSGSTMAIIGAGTLGKKVATIASAFGMRILFAERKGATIIRDGYVEFESALKSADVISVNCPLTAESKNLIGSSEFALMKPECLLLNISRGGIVDEYALKHALEHGQISGAAFDVATQEPMPIDHPLQALTKYPNFLLTPHIAWASNEAMQTLVNMAMDKIASFVDKLESK</sequence>
<dbReference type="Gene3D" id="3.40.50.720">
    <property type="entry name" value="NAD(P)-binding Rossmann-like Domain"/>
    <property type="match status" value="2"/>
</dbReference>
<evidence type="ECO:0000256" key="3">
    <source>
        <dbReference type="ARBA" id="ARBA00023027"/>
    </source>
</evidence>
<dbReference type="SUPFAM" id="SSF51735">
    <property type="entry name" value="NAD(P)-binding Rossmann-fold domains"/>
    <property type="match status" value="1"/>
</dbReference>